<dbReference type="PROSITE" id="PS50112">
    <property type="entry name" value="PAS"/>
    <property type="match status" value="1"/>
</dbReference>
<feature type="transmembrane region" description="Helical" evidence="8">
    <location>
        <begin position="12"/>
        <end position="38"/>
    </location>
</feature>
<evidence type="ECO:0000256" key="5">
    <source>
        <dbReference type="ARBA" id="ARBA00022777"/>
    </source>
</evidence>
<gene>
    <name evidence="12" type="ordered locus">Dacet_0747</name>
</gene>
<dbReference type="SMART" id="SM00086">
    <property type="entry name" value="PAC"/>
    <property type="match status" value="1"/>
</dbReference>
<keyword evidence="8" id="KW-0812">Transmembrane</keyword>
<dbReference type="NCBIfam" id="TIGR00254">
    <property type="entry name" value="GGDEF"/>
    <property type="match status" value="1"/>
</dbReference>
<evidence type="ECO:0000313" key="13">
    <source>
        <dbReference type="Proteomes" id="UP000002012"/>
    </source>
</evidence>
<evidence type="ECO:0000256" key="3">
    <source>
        <dbReference type="ARBA" id="ARBA00022679"/>
    </source>
</evidence>
<dbReference type="InParanoid" id="D4H5B1"/>
<evidence type="ECO:0000259" key="10">
    <source>
        <dbReference type="PROSITE" id="PS50113"/>
    </source>
</evidence>
<feature type="domain" description="PAC" evidence="10">
    <location>
        <begin position="418"/>
        <end position="470"/>
    </location>
</feature>
<protein>
    <submittedName>
        <fullName evidence="12">Diguanylate cyclase with PAS/PAC sensor</fullName>
    </submittedName>
</protein>
<dbReference type="InterPro" id="IPR000700">
    <property type="entry name" value="PAS-assoc_C"/>
</dbReference>
<dbReference type="GO" id="GO:0005524">
    <property type="term" value="F:ATP binding"/>
    <property type="evidence" value="ECO:0007669"/>
    <property type="project" value="UniProtKB-KW"/>
</dbReference>
<accession>D4H5B1</accession>
<dbReference type="Gene3D" id="3.30.450.20">
    <property type="entry name" value="PAS domain"/>
    <property type="match status" value="2"/>
</dbReference>
<keyword evidence="5" id="KW-0418">Kinase</keyword>
<dbReference type="GO" id="GO:0016020">
    <property type="term" value="C:membrane"/>
    <property type="evidence" value="ECO:0007669"/>
    <property type="project" value="UniProtKB-SubCell"/>
</dbReference>
<dbReference type="Pfam" id="PF21623">
    <property type="entry name" value="HK_sensor_dom_bact"/>
    <property type="match status" value="1"/>
</dbReference>
<dbReference type="STRING" id="522772.Dacet_0747"/>
<keyword evidence="7" id="KW-0902">Two-component regulatory system</keyword>
<dbReference type="PaxDb" id="522772-Dacet_0747"/>
<dbReference type="SMART" id="SM00267">
    <property type="entry name" value="GGDEF"/>
    <property type="match status" value="1"/>
</dbReference>
<dbReference type="InterPro" id="IPR013655">
    <property type="entry name" value="PAS_fold_3"/>
</dbReference>
<dbReference type="EMBL" id="CP001968">
    <property type="protein sequence ID" value="ADD67531.1"/>
    <property type="molecule type" value="Genomic_DNA"/>
</dbReference>
<dbReference type="InterPro" id="IPR029787">
    <property type="entry name" value="Nucleotide_cyclase"/>
</dbReference>
<dbReference type="eggNOG" id="COG2202">
    <property type="taxonomic scope" value="Bacteria"/>
</dbReference>
<dbReference type="NCBIfam" id="TIGR00229">
    <property type="entry name" value="sensory_box"/>
    <property type="match status" value="1"/>
</dbReference>
<dbReference type="KEGG" id="dap:Dacet_0747"/>
<evidence type="ECO:0000259" key="9">
    <source>
        <dbReference type="PROSITE" id="PS50112"/>
    </source>
</evidence>
<dbReference type="InterPro" id="IPR029151">
    <property type="entry name" value="Sensor-like_sf"/>
</dbReference>
<comment type="subcellular location">
    <subcellularLocation>
        <location evidence="1">Membrane</location>
    </subcellularLocation>
</comment>
<dbReference type="GO" id="GO:0000160">
    <property type="term" value="P:phosphorelay signal transduction system"/>
    <property type="evidence" value="ECO:0007669"/>
    <property type="project" value="UniProtKB-KW"/>
</dbReference>
<dbReference type="OrthoDB" id="9812260at2"/>
<dbReference type="Pfam" id="PF08447">
    <property type="entry name" value="PAS_3"/>
    <property type="match status" value="1"/>
</dbReference>
<proteinExistence type="predicted"/>
<dbReference type="PROSITE" id="PS50113">
    <property type="entry name" value="PAC"/>
    <property type="match status" value="1"/>
</dbReference>
<dbReference type="AlphaFoldDB" id="D4H5B1"/>
<dbReference type="HOGENOM" id="CLU_000445_11_22_0"/>
<dbReference type="InterPro" id="IPR048760">
    <property type="entry name" value="VP0354-like_sensor_dom"/>
</dbReference>
<evidence type="ECO:0000256" key="6">
    <source>
        <dbReference type="ARBA" id="ARBA00022840"/>
    </source>
</evidence>
<dbReference type="InterPro" id="IPR000160">
    <property type="entry name" value="GGDEF_dom"/>
</dbReference>
<dbReference type="CDD" id="cd00130">
    <property type="entry name" value="PAS"/>
    <property type="match status" value="1"/>
</dbReference>
<keyword evidence="6" id="KW-0067">ATP-binding</keyword>
<keyword evidence="3" id="KW-0808">Transferase</keyword>
<reference evidence="12 13" key="1">
    <citation type="journal article" date="2010" name="Stand. Genomic Sci.">
        <title>Complete genome sequence of Denitrovibrio acetiphilus type strain (N2460).</title>
        <authorList>
            <person name="Kiss H."/>
            <person name="Lang E."/>
            <person name="Lapidus A."/>
            <person name="Copeland A."/>
            <person name="Nolan M."/>
            <person name="Glavina Del Rio T."/>
            <person name="Chen F."/>
            <person name="Lucas S."/>
            <person name="Tice H."/>
            <person name="Cheng J.F."/>
            <person name="Han C."/>
            <person name="Goodwin L."/>
            <person name="Pitluck S."/>
            <person name="Liolios K."/>
            <person name="Pati A."/>
            <person name="Ivanova N."/>
            <person name="Mavromatis K."/>
            <person name="Chen A."/>
            <person name="Palaniappan K."/>
            <person name="Land M."/>
            <person name="Hauser L."/>
            <person name="Chang Y.J."/>
            <person name="Jeffries C.D."/>
            <person name="Detter J.C."/>
            <person name="Brettin T."/>
            <person name="Spring S."/>
            <person name="Rohde M."/>
            <person name="Goker M."/>
            <person name="Woyke T."/>
            <person name="Bristow J."/>
            <person name="Eisen J.A."/>
            <person name="Markowitz V."/>
            <person name="Hugenholtz P."/>
            <person name="Kyrpides N.C."/>
            <person name="Klenk H.P."/>
        </authorList>
    </citation>
    <scope>NUCLEOTIDE SEQUENCE [LARGE SCALE GENOMIC DNA]</scope>
    <source>
        <strain evidence="13">DSM 12809 / NBRC 114555 / N2460</strain>
    </source>
</reference>
<evidence type="ECO:0000256" key="7">
    <source>
        <dbReference type="ARBA" id="ARBA00023012"/>
    </source>
</evidence>
<feature type="domain" description="PAS" evidence="9">
    <location>
        <begin position="364"/>
        <end position="415"/>
    </location>
</feature>
<feature type="domain" description="GGDEF" evidence="11">
    <location>
        <begin position="498"/>
        <end position="626"/>
    </location>
</feature>
<dbReference type="GO" id="GO:0016301">
    <property type="term" value="F:kinase activity"/>
    <property type="evidence" value="ECO:0007669"/>
    <property type="project" value="UniProtKB-KW"/>
</dbReference>
<evidence type="ECO:0000256" key="2">
    <source>
        <dbReference type="ARBA" id="ARBA00022553"/>
    </source>
</evidence>
<dbReference type="SUPFAM" id="SSF103190">
    <property type="entry name" value="Sensory domain-like"/>
    <property type="match status" value="1"/>
</dbReference>
<keyword evidence="8" id="KW-1133">Transmembrane helix</keyword>
<dbReference type="InterPro" id="IPR000014">
    <property type="entry name" value="PAS"/>
</dbReference>
<evidence type="ECO:0000256" key="8">
    <source>
        <dbReference type="SAM" id="Phobius"/>
    </source>
</evidence>
<dbReference type="SUPFAM" id="SSF55073">
    <property type="entry name" value="Nucleotide cyclase"/>
    <property type="match status" value="1"/>
</dbReference>
<dbReference type="RefSeq" id="WP_013010067.1">
    <property type="nucleotide sequence ID" value="NC_013943.1"/>
</dbReference>
<dbReference type="InterPro" id="IPR001610">
    <property type="entry name" value="PAC"/>
</dbReference>
<sequence precursor="true">MLKSFIYTKKKYYLLFSGYFLTFGVVIALLTSFINYNIKYTDIEKQLKSRSQSEAALKIDFLTSYVWNIEQELESLLNNQITLNFIHQETADRRNQLQSLFYSVMFSNKDLMQLRFIDAAGMEVIRIDRPDYDGGIKIVEQQDMQDKSGRYYFRQASKLPEKSFWHSNLDLNIEHGTIEVPYKPTYRVAAPLYVGHKFKGIVIANLLMNNILSTLSNSAYFSVYVADVYGDILVSPEPDKSWSRYLPNRPNAEDIFPEHIDVIKKKGDAIRDEFYMFCLEDIFLNNEGVKLILAPKDEVMGQLKKSNILSAILITLIVLLISIPLSWLASYLPSRLQSSLLNAYEKIKEYNKMIDRHISTSKTDIHGRITEVSSKFTEITGFSKSEIVGKTHRILRHPDNPSELFESMWLTISNGDTWQGEIKNVNKTGEEYWVHQTISPEVDKYQTIIGFNSISRDITDKKRIEELSVTDRLTSLYNRHKLDDVLQSEYSRHQRHNTDFCAVLIDIDHFKNVNDTHGHQTGDKVLVKLAELLKANTRESDYIGRWGGEEFLIIAVESNLEGTAFLAEKLRRMVEETDFPIVGKITISLGAAQYKTGETIAHFINRADDALYTAKQTGRNKLVNAE</sequence>
<evidence type="ECO:0000259" key="11">
    <source>
        <dbReference type="PROSITE" id="PS50887"/>
    </source>
</evidence>
<organism evidence="12 13">
    <name type="scientific">Denitrovibrio acetiphilus (strain DSM 12809 / NBRC 114555 / N2460)</name>
    <dbReference type="NCBI Taxonomy" id="522772"/>
    <lineage>
        <taxon>Bacteria</taxon>
        <taxon>Pseudomonadati</taxon>
        <taxon>Deferribacterota</taxon>
        <taxon>Deferribacteres</taxon>
        <taxon>Deferribacterales</taxon>
        <taxon>Geovibrionaceae</taxon>
        <taxon>Denitrovibrio</taxon>
    </lineage>
</organism>
<dbReference type="CDD" id="cd01949">
    <property type="entry name" value="GGDEF"/>
    <property type="match status" value="1"/>
</dbReference>
<dbReference type="PROSITE" id="PS50887">
    <property type="entry name" value="GGDEF"/>
    <property type="match status" value="1"/>
</dbReference>
<evidence type="ECO:0000313" key="12">
    <source>
        <dbReference type="EMBL" id="ADD67531.1"/>
    </source>
</evidence>
<keyword evidence="13" id="KW-1185">Reference proteome</keyword>
<dbReference type="Gene3D" id="3.30.70.270">
    <property type="match status" value="1"/>
</dbReference>
<dbReference type="eggNOG" id="COG3706">
    <property type="taxonomic scope" value="Bacteria"/>
</dbReference>
<dbReference type="FunFam" id="3.30.70.270:FF:000001">
    <property type="entry name" value="Diguanylate cyclase domain protein"/>
    <property type="match status" value="1"/>
</dbReference>
<evidence type="ECO:0000256" key="1">
    <source>
        <dbReference type="ARBA" id="ARBA00004370"/>
    </source>
</evidence>
<name>D4H5B1_DENA2</name>
<feature type="transmembrane region" description="Helical" evidence="8">
    <location>
        <begin position="308"/>
        <end position="329"/>
    </location>
</feature>
<dbReference type="PANTHER" id="PTHR46663">
    <property type="entry name" value="DIGUANYLATE CYCLASE DGCT-RELATED"/>
    <property type="match status" value="1"/>
</dbReference>
<dbReference type="SUPFAM" id="SSF55785">
    <property type="entry name" value="PYP-like sensor domain (PAS domain)"/>
    <property type="match status" value="1"/>
</dbReference>
<evidence type="ECO:0000256" key="4">
    <source>
        <dbReference type="ARBA" id="ARBA00022741"/>
    </source>
</evidence>
<keyword evidence="2" id="KW-0597">Phosphoprotein</keyword>
<dbReference type="Pfam" id="PF00990">
    <property type="entry name" value="GGDEF"/>
    <property type="match status" value="1"/>
</dbReference>
<dbReference type="InterPro" id="IPR052163">
    <property type="entry name" value="DGC-Regulatory_Protein"/>
</dbReference>
<keyword evidence="4" id="KW-0547">Nucleotide-binding</keyword>
<dbReference type="InterPro" id="IPR043128">
    <property type="entry name" value="Rev_trsase/Diguanyl_cyclase"/>
</dbReference>
<dbReference type="PANTHER" id="PTHR46663:SF4">
    <property type="entry name" value="DIGUANYLATE CYCLASE DGCT-RELATED"/>
    <property type="match status" value="1"/>
</dbReference>
<dbReference type="Proteomes" id="UP000002012">
    <property type="component" value="Chromosome"/>
</dbReference>
<keyword evidence="8" id="KW-0472">Membrane</keyword>
<dbReference type="InterPro" id="IPR035965">
    <property type="entry name" value="PAS-like_dom_sf"/>
</dbReference>